<comment type="subunit">
    <text evidence="3">UreD, UreF and UreG form a complex that acts as a GTP-hydrolysis-dependent molecular chaperone, activating the urease apoprotein by helping to assemble the nickel containing metallocenter of UreC. The UreE protein probably delivers the nickel.</text>
</comment>
<evidence type="ECO:0000313" key="5">
    <source>
        <dbReference type="Proteomes" id="UP000193862"/>
    </source>
</evidence>
<dbReference type="PANTHER" id="PTHR33643">
    <property type="entry name" value="UREASE ACCESSORY PROTEIN D"/>
    <property type="match status" value="1"/>
</dbReference>
<evidence type="ECO:0000256" key="2">
    <source>
        <dbReference type="ARBA" id="ARBA00023186"/>
    </source>
</evidence>
<dbReference type="InterPro" id="IPR002669">
    <property type="entry name" value="UreD"/>
</dbReference>
<evidence type="ECO:0000256" key="3">
    <source>
        <dbReference type="HAMAP-Rule" id="MF_01384"/>
    </source>
</evidence>
<accession>A0A1Y5S0S0</accession>
<proteinExistence type="inferred from homology"/>
<dbReference type="Proteomes" id="UP000193862">
    <property type="component" value="Unassembled WGS sequence"/>
</dbReference>
<dbReference type="GO" id="GO:0016151">
    <property type="term" value="F:nickel cation binding"/>
    <property type="evidence" value="ECO:0007669"/>
    <property type="project" value="UniProtKB-UniRule"/>
</dbReference>
<dbReference type="GO" id="GO:0005737">
    <property type="term" value="C:cytoplasm"/>
    <property type="evidence" value="ECO:0007669"/>
    <property type="project" value="UniProtKB-SubCell"/>
</dbReference>
<name>A0A1Y5S0S0_9RHOB</name>
<keyword evidence="3" id="KW-0963">Cytoplasm</keyword>
<comment type="similarity">
    <text evidence="1 3">Belongs to the UreD family.</text>
</comment>
<dbReference type="HAMAP" id="MF_01384">
    <property type="entry name" value="UreD"/>
    <property type="match status" value="1"/>
</dbReference>
<evidence type="ECO:0000256" key="1">
    <source>
        <dbReference type="ARBA" id="ARBA00007177"/>
    </source>
</evidence>
<dbReference type="EMBL" id="FWFS01000003">
    <property type="protein sequence ID" value="SLN29862.1"/>
    <property type="molecule type" value="Genomic_DNA"/>
</dbReference>
<dbReference type="AlphaFoldDB" id="A0A1Y5S0S0"/>
<gene>
    <name evidence="3 4" type="primary">ureD</name>
    <name evidence="4" type="ORF">AQS8620_00920</name>
</gene>
<dbReference type="Pfam" id="PF01774">
    <property type="entry name" value="UreD"/>
    <property type="match status" value="1"/>
</dbReference>
<comment type="subcellular location">
    <subcellularLocation>
        <location evidence="3">Cytoplasm</location>
    </subcellularLocation>
</comment>
<keyword evidence="3" id="KW-0996">Nickel insertion</keyword>
<keyword evidence="2 3" id="KW-0143">Chaperone</keyword>
<dbReference type="RefSeq" id="WP_085835879.1">
    <property type="nucleotide sequence ID" value="NZ_FWFS01000003.1"/>
</dbReference>
<keyword evidence="5" id="KW-1185">Reference proteome</keyword>
<sequence>MQRVNGRAAVVMGPRGVIDLHQSGSAKAMLPRVHDTAAEVVFLNTSGGLTGGDVMRFSLEAQAGTRVVGTTQTAERAYAASAGTAQVCVDLSVGAGGVLDWLPQETILFEGASLARETRCEMADDAQFCCVETVVLGRAAMGERLNNVHFSDRRVVKRGARLDWIEPVQITPQVLDARASAVTLAGQRAFSTVVLLARGAEDGVERLRSVSREGVTAGVSGWDGKLVVRAMASDGWPLRRYVARILERMRGTDLPRVWQ</sequence>
<evidence type="ECO:0000313" key="4">
    <source>
        <dbReference type="EMBL" id="SLN29862.1"/>
    </source>
</evidence>
<dbReference type="PANTHER" id="PTHR33643:SF1">
    <property type="entry name" value="UREASE ACCESSORY PROTEIN D"/>
    <property type="match status" value="1"/>
</dbReference>
<comment type="function">
    <text evidence="3">Required for maturation of urease via the functional incorporation of the urease nickel metallocenter.</text>
</comment>
<protein>
    <recommendedName>
        <fullName evidence="3">Urease accessory protein UreD</fullName>
    </recommendedName>
</protein>
<organism evidence="4 5">
    <name type="scientific">Aquimixticola soesokkakensis</name>
    <dbReference type="NCBI Taxonomy" id="1519096"/>
    <lineage>
        <taxon>Bacteria</taxon>
        <taxon>Pseudomonadati</taxon>
        <taxon>Pseudomonadota</taxon>
        <taxon>Alphaproteobacteria</taxon>
        <taxon>Rhodobacterales</taxon>
        <taxon>Paracoccaceae</taxon>
        <taxon>Aquimixticola</taxon>
    </lineage>
</organism>
<reference evidence="4 5" key="1">
    <citation type="submission" date="2017-03" db="EMBL/GenBank/DDBJ databases">
        <authorList>
            <person name="Afonso C.L."/>
            <person name="Miller P.J."/>
            <person name="Scott M.A."/>
            <person name="Spackman E."/>
            <person name="Goraichik I."/>
            <person name="Dimitrov K.M."/>
            <person name="Suarez D.L."/>
            <person name="Swayne D.E."/>
        </authorList>
    </citation>
    <scope>NUCLEOTIDE SEQUENCE [LARGE SCALE GENOMIC DNA]</scope>
    <source>
        <strain evidence="4 5">CECT 8620</strain>
    </source>
</reference>